<dbReference type="Proteomes" id="UP000001554">
    <property type="component" value="Chromosome 19"/>
</dbReference>
<dbReference type="CDD" id="cd11685">
    <property type="entry name" value="UEV_TSG101-like"/>
    <property type="match status" value="1"/>
</dbReference>
<dbReference type="RefSeq" id="XP_035663369.1">
    <property type="nucleotide sequence ID" value="XM_035807476.1"/>
</dbReference>
<dbReference type="Gene3D" id="3.10.110.10">
    <property type="entry name" value="Ubiquitin Conjugating Enzyme"/>
    <property type="match status" value="1"/>
</dbReference>
<evidence type="ECO:0000313" key="2">
    <source>
        <dbReference type="Proteomes" id="UP000001554"/>
    </source>
</evidence>
<dbReference type="InterPro" id="IPR016135">
    <property type="entry name" value="UBQ-conjugating_enzyme/RWD"/>
</dbReference>
<organism evidence="2 3">
    <name type="scientific">Branchiostoma floridae</name>
    <name type="common">Florida lancelet</name>
    <name type="synonym">Amphioxus</name>
    <dbReference type="NCBI Taxonomy" id="7739"/>
    <lineage>
        <taxon>Eukaryota</taxon>
        <taxon>Metazoa</taxon>
        <taxon>Chordata</taxon>
        <taxon>Cephalochordata</taxon>
        <taxon>Leptocardii</taxon>
        <taxon>Amphioxiformes</taxon>
        <taxon>Branchiostomatidae</taxon>
        <taxon>Branchiostoma</taxon>
    </lineage>
</organism>
<dbReference type="OrthoDB" id="10286869at2759"/>
<dbReference type="GO" id="GO:0015031">
    <property type="term" value="P:protein transport"/>
    <property type="evidence" value="ECO:0007669"/>
    <property type="project" value="InterPro"/>
</dbReference>
<name>A0A9J7HPD4_BRAFL</name>
<proteinExistence type="predicted"/>
<dbReference type="SUPFAM" id="SSF54495">
    <property type="entry name" value="UBC-like"/>
    <property type="match status" value="1"/>
</dbReference>
<reference evidence="2" key="1">
    <citation type="journal article" date="2020" name="Nat. Ecol. Evol.">
        <title>Deeply conserved synteny resolves early events in vertebrate evolution.</title>
        <authorList>
            <person name="Simakov O."/>
            <person name="Marletaz F."/>
            <person name="Yue J.X."/>
            <person name="O'Connell B."/>
            <person name="Jenkins J."/>
            <person name="Brandt A."/>
            <person name="Calef R."/>
            <person name="Tung C.H."/>
            <person name="Huang T.K."/>
            <person name="Schmutz J."/>
            <person name="Satoh N."/>
            <person name="Yu J.K."/>
            <person name="Putnam N.H."/>
            <person name="Green R.E."/>
            <person name="Rokhsar D.S."/>
        </authorList>
    </citation>
    <scope>NUCLEOTIDE SEQUENCE [LARGE SCALE GENOMIC DNA]</scope>
    <source>
        <strain evidence="2">S238N-H82</strain>
    </source>
</reference>
<evidence type="ECO:0000259" key="1">
    <source>
        <dbReference type="Pfam" id="PF05743"/>
    </source>
</evidence>
<dbReference type="AlphaFoldDB" id="A0A9J7HPD4"/>
<dbReference type="KEGG" id="bfo:118407058"/>
<gene>
    <name evidence="3" type="primary">LOC118407058</name>
</gene>
<accession>A0A9J7HPD4</accession>
<evidence type="ECO:0000313" key="3">
    <source>
        <dbReference type="RefSeq" id="XP_035663369.1"/>
    </source>
</evidence>
<feature type="domain" description="UEV" evidence="1">
    <location>
        <begin position="21"/>
        <end position="114"/>
    </location>
</feature>
<sequence length="133" mass="14992">MPQVGTSFTSMNYARRVFIHEEVSRVLSAHPGLRAVPESVPGKHSRHRRRKVVISLEGHIPTMQGGLVCDVPVLVRLAPDHPESAPECFVEGRSCDELERVHIPYLTNWQHKPSCARTLSVGHLRMRSMVLQI</sequence>
<protein>
    <submittedName>
        <fullName evidence="3">Ubiquitin-conjugating enzyme E2 variant 3-like</fullName>
    </submittedName>
</protein>
<keyword evidence="2" id="KW-1185">Reference proteome</keyword>
<dbReference type="InterPro" id="IPR008883">
    <property type="entry name" value="UEV_N"/>
</dbReference>
<dbReference type="Pfam" id="PF05743">
    <property type="entry name" value="UEV"/>
    <property type="match status" value="1"/>
</dbReference>
<dbReference type="GeneID" id="118407058"/>
<reference evidence="3" key="2">
    <citation type="submission" date="2025-08" db="UniProtKB">
        <authorList>
            <consortium name="RefSeq"/>
        </authorList>
    </citation>
    <scope>IDENTIFICATION</scope>
    <source>
        <strain evidence="3">S238N-H82</strain>
        <tissue evidence="3">Testes</tissue>
    </source>
</reference>